<evidence type="ECO:0000259" key="2">
    <source>
        <dbReference type="Pfam" id="PF13439"/>
    </source>
</evidence>
<dbReference type="EC" id="2.4.1.21" evidence="3"/>
<dbReference type="Gene3D" id="3.40.50.2000">
    <property type="entry name" value="Glycogen Phosphorylase B"/>
    <property type="match status" value="2"/>
</dbReference>
<keyword evidence="3" id="KW-0328">Glycosyltransferase</keyword>
<protein>
    <submittedName>
        <fullName evidence="3">Glycogen synthase</fullName>
        <ecNumber evidence="3">2.4.1.21</ecNumber>
    </submittedName>
</protein>
<dbReference type="Pfam" id="PF13439">
    <property type="entry name" value="Glyco_transf_4"/>
    <property type="match status" value="1"/>
</dbReference>
<dbReference type="AlphaFoldDB" id="A0AAU7CNU0"/>
<dbReference type="GO" id="GO:0009250">
    <property type="term" value="P:glucan biosynthetic process"/>
    <property type="evidence" value="ECO:0007669"/>
    <property type="project" value="InterPro"/>
</dbReference>
<proteinExistence type="predicted"/>
<dbReference type="PANTHER" id="PTHR12526">
    <property type="entry name" value="GLYCOSYLTRANSFERASE"/>
    <property type="match status" value="1"/>
</dbReference>
<dbReference type="EMBL" id="CP155447">
    <property type="protein sequence ID" value="XBH06792.1"/>
    <property type="molecule type" value="Genomic_DNA"/>
</dbReference>
<dbReference type="Pfam" id="PF00534">
    <property type="entry name" value="Glycos_transf_1"/>
    <property type="match status" value="1"/>
</dbReference>
<dbReference type="GO" id="GO:0009011">
    <property type="term" value="F:alpha-1,4-glucan glucosyltransferase (ADP-glucose donor) activity"/>
    <property type="evidence" value="ECO:0007669"/>
    <property type="project" value="UniProtKB-EC"/>
</dbReference>
<feature type="domain" description="Glycosyltransferase subfamily 4-like N-terminal" evidence="2">
    <location>
        <begin position="15"/>
        <end position="188"/>
    </location>
</feature>
<dbReference type="InterPro" id="IPR011875">
    <property type="entry name" value="M1P_synthase"/>
</dbReference>
<name>A0AAU7CNU0_9BACT</name>
<dbReference type="InterPro" id="IPR028098">
    <property type="entry name" value="Glyco_trans_4-like_N"/>
</dbReference>
<dbReference type="RefSeq" id="WP_406699640.1">
    <property type="nucleotide sequence ID" value="NZ_CP155447.1"/>
</dbReference>
<dbReference type="NCBIfam" id="TIGR02149">
    <property type="entry name" value="glgA_Coryne"/>
    <property type="match status" value="1"/>
</dbReference>
<dbReference type="CDD" id="cd03801">
    <property type="entry name" value="GT4_PimA-like"/>
    <property type="match status" value="1"/>
</dbReference>
<sequence length="406" mass="45389">MRIAILTNEYPPNVYGGAGVHVEYLTRELTHLGKGQGSVEVICFGDQKIDNENLRVQGINPEFPVPSYEPKHDKFLDTMLKNLVMSGMIGGVDVVHCHTWYTHLAGCLIKQLTGARLVLTTHSLEPHRPWKVEQLGTAYNASSWVEQTAYQNADGVIAVSDSMRNDVHQLYGVPLDKIRVIHNGIDLDHYRPTRNPEVLARYNINPDQPFVLFVGRITRQKGIIHLVNAIKEIRPGVQVVLCAGAPDTVEIGQEMNEAVERARRESLNPIVWIPQILPKDEVIALYTHASLFVCPSVYEPFGIINLEAMACETPVVASAVGGIKEVVVPGKTGILVPFEPVGPTDFEPKDPARFVHELAAAINRLLDDPARLREMGIRSRERVEHFFSWTSIARWTADFYWDLGQA</sequence>
<feature type="domain" description="Glycosyl transferase family 1" evidence="1">
    <location>
        <begin position="200"/>
        <end position="379"/>
    </location>
</feature>
<evidence type="ECO:0000259" key="1">
    <source>
        <dbReference type="Pfam" id="PF00534"/>
    </source>
</evidence>
<accession>A0AAU7CNU0</accession>
<gene>
    <name evidence="3" type="primary">glgA</name>
    <name evidence="3" type="ORF">V5E97_12345</name>
</gene>
<reference evidence="3" key="1">
    <citation type="submission" date="2024-05" db="EMBL/GenBank/DDBJ databases">
        <title>Planctomycetes of the genus Singulisphaera possess chitinolytic capabilities.</title>
        <authorList>
            <person name="Ivanova A."/>
        </authorList>
    </citation>
    <scope>NUCLEOTIDE SEQUENCE</scope>
    <source>
        <strain evidence="3">Ch08T</strain>
    </source>
</reference>
<organism evidence="3">
    <name type="scientific">Singulisphaera sp. Ch08</name>
    <dbReference type="NCBI Taxonomy" id="3120278"/>
    <lineage>
        <taxon>Bacteria</taxon>
        <taxon>Pseudomonadati</taxon>
        <taxon>Planctomycetota</taxon>
        <taxon>Planctomycetia</taxon>
        <taxon>Isosphaerales</taxon>
        <taxon>Isosphaeraceae</taxon>
        <taxon>Singulisphaera</taxon>
    </lineage>
</organism>
<dbReference type="SUPFAM" id="SSF53756">
    <property type="entry name" value="UDP-Glycosyltransferase/glycogen phosphorylase"/>
    <property type="match status" value="1"/>
</dbReference>
<keyword evidence="3" id="KW-0808">Transferase</keyword>
<dbReference type="InterPro" id="IPR001296">
    <property type="entry name" value="Glyco_trans_1"/>
</dbReference>
<dbReference type="PANTHER" id="PTHR12526:SF590">
    <property type="entry name" value="ALPHA-MALTOSE-1-PHOSPHATE SYNTHASE"/>
    <property type="match status" value="1"/>
</dbReference>
<evidence type="ECO:0000313" key="3">
    <source>
        <dbReference type="EMBL" id="XBH06792.1"/>
    </source>
</evidence>